<dbReference type="Proteomes" id="UP000248840">
    <property type="component" value="Unassembled WGS sequence"/>
</dbReference>
<protein>
    <submittedName>
        <fullName evidence="4">FlaA1/EpsC-like NDP-sugar epimerase</fullName>
    </submittedName>
</protein>
<feature type="transmembrane region" description="Helical" evidence="2">
    <location>
        <begin position="64"/>
        <end position="80"/>
    </location>
</feature>
<feature type="transmembrane region" description="Helical" evidence="2">
    <location>
        <begin position="134"/>
        <end position="155"/>
    </location>
</feature>
<comment type="similarity">
    <text evidence="1">Belongs to the polysaccharide synthase family.</text>
</comment>
<dbReference type="PANTHER" id="PTHR43318">
    <property type="entry name" value="UDP-N-ACETYLGLUCOSAMINE 4,6-DEHYDRATASE"/>
    <property type="match status" value="1"/>
</dbReference>
<dbReference type="RefSeq" id="WP_112113886.1">
    <property type="nucleotide sequence ID" value="NZ_QLSZ01000011.1"/>
</dbReference>
<reference evidence="4 5" key="1">
    <citation type="submission" date="2018-06" db="EMBL/GenBank/DDBJ databases">
        <title>Genomic Encyclopedia of Archaeal and Bacterial Type Strains, Phase II (KMG-II): from individual species to whole genera.</title>
        <authorList>
            <person name="Goeker M."/>
        </authorList>
    </citation>
    <scope>NUCLEOTIDE SEQUENCE [LARGE SCALE GENOMIC DNA]</scope>
    <source>
        <strain evidence="4 5">DSM 25663</strain>
    </source>
</reference>
<feature type="transmembrane region" description="Helical" evidence="2">
    <location>
        <begin position="101"/>
        <end position="122"/>
    </location>
</feature>
<proteinExistence type="inferred from homology"/>
<name>A0A328Y8I7_9FLAO</name>
<dbReference type="InterPro" id="IPR036291">
    <property type="entry name" value="NAD(P)-bd_dom_sf"/>
</dbReference>
<evidence type="ECO:0000313" key="4">
    <source>
        <dbReference type="EMBL" id="RAR70229.1"/>
    </source>
</evidence>
<keyword evidence="2" id="KW-0472">Membrane</keyword>
<keyword evidence="2" id="KW-0812">Transmembrane</keyword>
<accession>A0A328Y8I7</accession>
<keyword evidence="5" id="KW-1185">Reference proteome</keyword>
<evidence type="ECO:0000313" key="5">
    <source>
        <dbReference type="Proteomes" id="UP000248840"/>
    </source>
</evidence>
<feature type="transmembrane region" description="Helical" evidence="2">
    <location>
        <begin position="31"/>
        <end position="52"/>
    </location>
</feature>
<dbReference type="Gene3D" id="3.40.50.720">
    <property type="entry name" value="NAD(P)-binding Rossmann-like Domain"/>
    <property type="match status" value="2"/>
</dbReference>
<dbReference type="EMBL" id="QLSZ01000011">
    <property type="protein sequence ID" value="RAR70229.1"/>
    <property type="molecule type" value="Genomic_DNA"/>
</dbReference>
<organism evidence="4 5">
    <name type="scientific">Flavobacterium aciduliphilum</name>
    <dbReference type="NCBI Taxonomy" id="1101402"/>
    <lineage>
        <taxon>Bacteria</taxon>
        <taxon>Pseudomonadati</taxon>
        <taxon>Bacteroidota</taxon>
        <taxon>Flavobacteriia</taxon>
        <taxon>Flavobacteriales</taxon>
        <taxon>Flavobacteriaceae</taxon>
        <taxon>Flavobacterium</taxon>
    </lineage>
</organism>
<dbReference type="Pfam" id="PF02719">
    <property type="entry name" value="Polysacc_synt_2"/>
    <property type="match status" value="1"/>
</dbReference>
<evidence type="ECO:0000259" key="3">
    <source>
        <dbReference type="Pfam" id="PF02719"/>
    </source>
</evidence>
<evidence type="ECO:0000256" key="2">
    <source>
        <dbReference type="SAM" id="Phobius"/>
    </source>
</evidence>
<dbReference type="OrthoDB" id="9803111at2"/>
<feature type="domain" description="Polysaccharide biosynthesis protein CapD-like" evidence="3">
    <location>
        <begin position="312"/>
        <end position="600"/>
    </location>
</feature>
<dbReference type="AlphaFoldDB" id="A0A328Y8I7"/>
<keyword evidence="2" id="KW-1133">Transmembrane helix</keyword>
<dbReference type="InterPro" id="IPR051203">
    <property type="entry name" value="Polysaccharide_Synthase-Rel"/>
</dbReference>
<dbReference type="InterPro" id="IPR003869">
    <property type="entry name" value="Polysac_CapD-like"/>
</dbReference>
<evidence type="ECO:0000256" key="1">
    <source>
        <dbReference type="ARBA" id="ARBA00007430"/>
    </source>
</evidence>
<gene>
    <name evidence="4" type="ORF">CLV55_11154</name>
</gene>
<dbReference type="CDD" id="cd05237">
    <property type="entry name" value="UDP_invert_4-6DH_SDR_e"/>
    <property type="match status" value="1"/>
</dbReference>
<sequence>MDKIKRPSIFNFFSSKGHFLNPKKFGYLPRWIILFIDLGIILFSGTLTYFLLQGMGLNFINRHHLLTGIILITSVNFFFFKIFRTHSGIIRHTSLIDSLKLLFSQFSTFAVIVFLNYLIIIIGRSKLFMTTGAFLYTLVSFSLLFFLRIVVKYLYDKLGRKNQKTNAEKIKALIYGIDDNAIAVANALKVEKPSRFKICGFIDSKSNNSTMRILNLPIFPLKKGVPTLLKIKKVEALIIADNTLSKVERINIAEECISYGFKIFSLPVVSNWSDGTEIAKSIKSFDINDLLERNPIRLDTDSISKKLENKAILVTGAAGSIGSEIVRQIINFKPIRVILLDQAETPLHNLSLEIHTLQKEIEIYNSITDVRDYESLERVFADFKPNVVFHAAAYKHVPMMEENPGQAIFTNVLGSKNVTDLSQKYNIERFVMVSTDKAVNPSSVMGASKRIAEMYVQSKHFSNLKLNQDTTKFITTRFGNVLGSNGSVVPLFTKQIQEGGPVTITHPDIIRYFMTIPEACQLVMEAGAMGSGGEIYIFDMGEPVKIIDLAHKMIRLAGYKPDLDIKIAIVGLRPGEKLYEELLNNSAENLPTHNEKIMIAVENCKEHEVVSKSVELLIDLARTGTNQQIVSKMKKIVPEFKSLNSTFEALDVKD</sequence>
<dbReference type="SUPFAM" id="SSF51735">
    <property type="entry name" value="NAD(P)-binding Rossmann-fold domains"/>
    <property type="match status" value="1"/>
</dbReference>
<comment type="caution">
    <text evidence="4">The sequence shown here is derived from an EMBL/GenBank/DDBJ whole genome shotgun (WGS) entry which is preliminary data.</text>
</comment>
<dbReference type="PANTHER" id="PTHR43318:SF1">
    <property type="entry name" value="POLYSACCHARIDE BIOSYNTHESIS PROTEIN EPSC-RELATED"/>
    <property type="match status" value="1"/>
</dbReference>